<evidence type="ECO:0000313" key="4">
    <source>
        <dbReference type="Proteomes" id="UP000245207"/>
    </source>
</evidence>
<dbReference type="Pfam" id="PF00690">
    <property type="entry name" value="Cation_ATPase_N"/>
    <property type="match status" value="1"/>
</dbReference>
<reference evidence="3 4" key="1">
    <citation type="journal article" date="2018" name="Mol. Plant">
        <title>The genome of Artemisia annua provides insight into the evolution of Asteraceae family and artemisinin biosynthesis.</title>
        <authorList>
            <person name="Shen Q."/>
            <person name="Zhang L."/>
            <person name="Liao Z."/>
            <person name="Wang S."/>
            <person name="Yan T."/>
            <person name="Shi P."/>
            <person name="Liu M."/>
            <person name="Fu X."/>
            <person name="Pan Q."/>
            <person name="Wang Y."/>
            <person name="Lv Z."/>
            <person name="Lu X."/>
            <person name="Zhang F."/>
            <person name="Jiang W."/>
            <person name="Ma Y."/>
            <person name="Chen M."/>
            <person name="Hao X."/>
            <person name="Li L."/>
            <person name="Tang Y."/>
            <person name="Lv G."/>
            <person name="Zhou Y."/>
            <person name="Sun X."/>
            <person name="Brodelius P.E."/>
            <person name="Rose J.K.C."/>
            <person name="Tang K."/>
        </authorList>
    </citation>
    <scope>NUCLEOTIDE SEQUENCE [LARGE SCALE GENOMIC DNA]</scope>
    <source>
        <strain evidence="4">cv. Huhao1</strain>
        <tissue evidence="3">Leaf</tissue>
    </source>
</reference>
<evidence type="ECO:0000313" key="3">
    <source>
        <dbReference type="EMBL" id="PWA40064.1"/>
    </source>
</evidence>
<dbReference type="STRING" id="35608.A0A2U1KTI5"/>
<evidence type="ECO:0000256" key="1">
    <source>
        <dbReference type="SAM" id="MobiDB-lite"/>
    </source>
</evidence>
<feature type="domain" description="Cation-transporting P-type ATPase N-terminal" evidence="2">
    <location>
        <begin position="86"/>
        <end position="138"/>
    </location>
</feature>
<proteinExistence type="predicted"/>
<dbReference type="EMBL" id="PKPP01014097">
    <property type="protein sequence ID" value="PWA40064.1"/>
    <property type="molecule type" value="Genomic_DNA"/>
</dbReference>
<gene>
    <name evidence="3" type="ORF">CTI12_AA566330</name>
</gene>
<comment type="caution">
    <text evidence="3">The sequence shown here is derived from an EMBL/GenBank/DDBJ whole genome shotgun (WGS) entry which is preliminary data.</text>
</comment>
<organism evidence="3 4">
    <name type="scientific">Artemisia annua</name>
    <name type="common">Sweet wormwood</name>
    <dbReference type="NCBI Taxonomy" id="35608"/>
    <lineage>
        <taxon>Eukaryota</taxon>
        <taxon>Viridiplantae</taxon>
        <taxon>Streptophyta</taxon>
        <taxon>Embryophyta</taxon>
        <taxon>Tracheophyta</taxon>
        <taxon>Spermatophyta</taxon>
        <taxon>Magnoliopsida</taxon>
        <taxon>eudicotyledons</taxon>
        <taxon>Gunneridae</taxon>
        <taxon>Pentapetalae</taxon>
        <taxon>asterids</taxon>
        <taxon>campanulids</taxon>
        <taxon>Asterales</taxon>
        <taxon>Asteraceae</taxon>
        <taxon>Asteroideae</taxon>
        <taxon>Anthemideae</taxon>
        <taxon>Artemisiinae</taxon>
        <taxon>Artemisia</taxon>
    </lineage>
</organism>
<protein>
    <submittedName>
        <fullName evidence="3">Autoinhibited Ca2+-ATPase, isoform 8</fullName>
    </submittedName>
</protein>
<dbReference type="AlphaFoldDB" id="A0A2U1KTI5"/>
<dbReference type="Proteomes" id="UP000245207">
    <property type="component" value="Unassembled WGS sequence"/>
</dbReference>
<dbReference type="OrthoDB" id="3352408at2759"/>
<feature type="region of interest" description="Disordered" evidence="1">
    <location>
        <begin position="71"/>
        <end position="92"/>
    </location>
</feature>
<sequence length="143" mass="16073">MLVQFVCSWDAVQRWCWISHGVYSGLALPVEGDAVGLKNWVRVSIAAQPKQCLKMQFGGAALLFQATGEKQDGSLKAPPSAIPTGEKLKTNPDKGIPEDESNILNMKNVFGSNTYLQKKRRRFWRFLLDACRDATLIIHRLRI</sequence>
<accession>A0A2U1KTI5</accession>
<dbReference type="InterPro" id="IPR004014">
    <property type="entry name" value="ATPase_P-typ_cation-transptr_N"/>
</dbReference>
<keyword evidence="4" id="KW-1185">Reference proteome</keyword>
<evidence type="ECO:0000259" key="2">
    <source>
        <dbReference type="Pfam" id="PF00690"/>
    </source>
</evidence>
<name>A0A2U1KTI5_ARTAN</name>